<feature type="compositionally biased region" description="Basic residues" evidence="1">
    <location>
        <begin position="1"/>
        <end position="13"/>
    </location>
</feature>
<evidence type="ECO:0000256" key="1">
    <source>
        <dbReference type="SAM" id="MobiDB-lite"/>
    </source>
</evidence>
<dbReference type="Proteomes" id="UP000727993">
    <property type="component" value="Unassembled WGS sequence"/>
</dbReference>
<dbReference type="AlphaFoldDB" id="A0A936NCX5"/>
<proteinExistence type="predicted"/>
<accession>A0A936NCX5</accession>
<dbReference type="EMBL" id="JADJZA010000007">
    <property type="protein sequence ID" value="MBK9297670.1"/>
    <property type="molecule type" value="Genomic_DNA"/>
</dbReference>
<evidence type="ECO:0000313" key="2">
    <source>
        <dbReference type="EMBL" id="MBK9297670.1"/>
    </source>
</evidence>
<protein>
    <submittedName>
        <fullName evidence="2">Uncharacterized protein</fullName>
    </submittedName>
</protein>
<sequence length="504" mass="53627">MSRKRKPNRKRQGGRVTPPKQAQGTSGAGAVPPDLDLWADAAGPGERWTDPGKLGDGGSDLEPDVHSVFSAMAEAIESRRETHPAEAEELASEFVSIMAMAAAGADDEDEFGGAPPGPDDRVRGLEMVSVAVSLLAEAERVRPRAAYIDCLRSLVPFVDAAAADDIRSALDRADGRTTPPAWADAIWQATPVGAWRAGDLLGDSLNLGIELAWPGEWENRVLFGSLILTEGPFVNDLVLATLDEFTEVYTPGTGYLVGPGDRPYLADTIRYLEPADVGETARTLSDGIAIAGADADAPLQPGFDSLAPLAGLVLDTITLAPPADVTRSSDAQRADAATAFLASPEAAGLADEDSGVDGDTGEAEVRELVERFFDYVEQRSDGDAHRWSPAVVAAFLDWYLRTEIASDEDDEALTRVVEAWIRYAHRLKGWPGSITDEALLRLETHLNPDVDPAELWEQSLSDGIEAMADELGFDLGDDDSMFPLFDALDTAVDSGDDSGAPTGG</sequence>
<evidence type="ECO:0000313" key="3">
    <source>
        <dbReference type="Proteomes" id="UP000727993"/>
    </source>
</evidence>
<reference evidence="2 3" key="1">
    <citation type="submission" date="2020-10" db="EMBL/GenBank/DDBJ databases">
        <title>Connecting structure to function with the recovery of over 1000 high-quality activated sludge metagenome-assembled genomes encoding full-length rRNA genes using long-read sequencing.</title>
        <authorList>
            <person name="Singleton C.M."/>
            <person name="Petriglieri F."/>
            <person name="Kristensen J.M."/>
            <person name="Kirkegaard R.H."/>
            <person name="Michaelsen T.Y."/>
            <person name="Andersen M.H."/>
            <person name="Karst S.M."/>
            <person name="Dueholm M.S."/>
            <person name="Nielsen P.H."/>
            <person name="Albertsen M."/>
        </authorList>
    </citation>
    <scope>NUCLEOTIDE SEQUENCE [LARGE SCALE GENOMIC DNA]</scope>
    <source>
        <strain evidence="2">Lyne_18-Q3-R50-59_MAXAC.006</strain>
    </source>
</reference>
<feature type="region of interest" description="Disordered" evidence="1">
    <location>
        <begin position="1"/>
        <end position="59"/>
    </location>
</feature>
<organism evidence="2 3">
    <name type="scientific">Candidatus Neomicrothrix subdominans</name>
    <dbReference type="NCBI Taxonomy" id="2954438"/>
    <lineage>
        <taxon>Bacteria</taxon>
        <taxon>Bacillati</taxon>
        <taxon>Actinomycetota</taxon>
        <taxon>Acidimicrobiia</taxon>
        <taxon>Acidimicrobiales</taxon>
        <taxon>Microthrixaceae</taxon>
        <taxon>Candidatus Neomicrothrix</taxon>
    </lineage>
</organism>
<name>A0A936NCX5_9ACTN</name>
<comment type="caution">
    <text evidence="2">The sequence shown here is derived from an EMBL/GenBank/DDBJ whole genome shotgun (WGS) entry which is preliminary data.</text>
</comment>
<gene>
    <name evidence="2" type="ORF">IPN02_12735</name>
</gene>